<evidence type="ECO:0000256" key="1">
    <source>
        <dbReference type="ARBA" id="ARBA00005234"/>
    </source>
</evidence>
<dbReference type="SUPFAM" id="SSF54001">
    <property type="entry name" value="Cysteine proteinases"/>
    <property type="match status" value="1"/>
</dbReference>
<evidence type="ECO:0000313" key="6">
    <source>
        <dbReference type="Proteomes" id="UP000602510"/>
    </source>
</evidence>
<dbReference type="AlphaFoldDB" id="A0A833SVG1"/>
<dbReference type="InterPro" id="IPR003653">
    <property type="entry name" value="Peptidase_C48_C"/>
</dbReference>
<dbReference type="PROSITE" id="PS50600">
    <property type="entry name" value="ULP_PROTEASE"/>
    <property type="match status" value="1"/>
</dbReference>
<proteinExistence type="inferred from homology"/>
<evidence type="ECO:0000313" key="5">
    <source>
        <dbReference type="EMBL" id="KAF4032835.1"/>
    </source>
</evidence>
<dbReference type="EMBL" id="WSZM01000458">
    <property type="protein sequence ID" value="KAF4032835.1"/>
    <property type="molecule type" value="Genomic_DNA"/>
</dbReference>
<comment type="similarity">
    <text evidence="1">Belongs to the peptidase C48 family.</text>
</comment>
<dbReference type="GO" id="GO:0006508">
    <property type="term" value="P:proteolysis"/>
    <property type="evidence" value="ECO:0007669"/>
    <property type="project" value="UniProtKB-KW"/>
</dbReference>
<evidence type="ECO:0000256" key="2">
    <source>
        <dbReference type="ARBA" id="ARBA00022670"/>
    </source>
</evidence>
<reference evidence="5" key="1">
    <citation type="submission" date="2020-04" db="EMBL/GenBank/DDBJ databases">
        <title>Hybrid Assembly of Korean Phytophthora infestans isolates.</title>
        <authorList>
            <person name="Prokchorchik M."/>
            <person name="Lee Y."/>
            <person name="Seo J."/>
            <person name="Cho J.-H."/>
            <person name="Park Y.-E."/>
            <person name="Jang D.-C."/>
            <person name="Im J.-S."/>
            <person name="Choi J.-G."/>
            <person name="Park H.-J."/>
            <person name="Lee G.-B."/>
            <person name="Lee Y.-G."/>
            <person name="Hong S.-Y."/>
            <person name="Cho K."/>
            <person name="Sohn K.H."/>
        </authorList>
    </citation>
    <scope>NUCLEOTIDE SEQUENCE</scope>
    <source>
        <strain evidence="5">KR_1_A1</strain>
    </source>
</reference>
<evidence type="ECO:0000256" key="3">
    <source>
        <dbReference type="ARBA" id="ARBA00022801"/>
    </source>
</evidence>
<comment type="caution">
    <text evidence="5">The sequence shown here is derived from an EMBL/GenBank/DDBJ whole genome shotgun (WGS) entry which is preliminary data.</text>
</comment>
<keyword evidence="6" id="KW-1185">Reference proteome</keyword>
<gene>
    <name evidence="5" type="ORF">GN244_ATG15241</name>
</gene>
<name>A0A833SVG1_PHYIN</name>
<dbReference type="Pfam" id="PF02902">
    <property type="entry name" value="Peptidase_C48"/>
    <property type="match status" value="1"/>
</dbReference>
<protein>
    <recommendedName>
        <fullName evidence="4">Ubiquitin-like protease family profile domain-containing protein</fullName>
    </recommendedName>
</protein>
<accession>A0A833SVG1</accession>
<keyword evidence="2" id="KW-0645">Protease</keyword>
<evidence type="ECO:0000259" key="4">
    <source>
        <dbReference type="PROSITE" id="PS50600"/>
    </source>
</evidence>
<keyword evidence="3" id="KW-0378">Hydrolase</keyword>
<sequence length="366" mass="42073">MVRPTVFEAKKTQADKYTWSFVVPQALVTSMQAAIETRYEQHATARGVDGRPDEVNLADSDSETQQHAVVKLRTNILAKAWSRDMAWLGQNLFDIKAGFVELLAKETRTASLNTVDRNLRYGKMATEIMVRHERAFLDAKYSLRLKRAFLRFRKFVGAISHTEWLTGAVVNYGVIAICNGRDGCLVLSSYDLDGHFPAGRNLFSYKLVVIPVNTHRMHWTLIMVSINNGDLVVHFYDPLGSSHELKRIWEEKVFPFLQRWDAYLRSRGGETHEFPAHIPTQWISQFRQPDGGSCGVMVLAMVHTHVRVPTRGFELDTVTADYIKVLRLRLLWFVMRESLIYSIVHDDEEAARFTNEELLEVFPPTW</sequence>
<organism evidence="5 6">
    <name type="scientific">Phytophthora infestans</name>
    <name type="common">Potato late blight agent</name>
    <name type="synonym">Botrytis infestans</name>
    <dbReference type="NCBI Taxonomy" id="4787"/>
    <lineage>
        <taxon>Eukaryota</taxon>
        <taxon>Sar</taxon>
        <taxon>Stramenopiles</taxon>
        <taxon>Oomycota</taxon>
        <taxon>Peronosporomycetes</taxon>
        <taxon>Peronosporales</taxon>
        <taxon>Peronosporaceae</taxon>
        <taxon>Phytophthora</taxon>
    </lineage>
</organism>
<feature type="domain" description="Ubiquitin-like protease family profile" evidence="4">
    <location>
        <begin position="70"/>
        <end position="305"/>
    </location>
</feature>
<dbReference type="Proteomes" id="UP000602510">
    <property type="component" value="Unassembled WGS sequence"/>
</dbReference>
<dbReference type="Gene3D" id="3.40.395.10">
    <property type="entry name" value="Adenoviral Proteinase, Chain A"/>
    <property type="match status" value="1"/>
</dbReference>
<dbReference type="InterPro" id="IPR038765">
    <property type="entry name" value="Papain-like_cys_pep_sf"/>
</dbReference>
<dbReference type="GO" id="GO:0008234">
    <property type="term" value="F:cysteine-type peptidase activity"/>
    <property type="evidence" value="ECO:0007669"/>
    <property type="project" value="InterPro"/>
</dbReference>